<sequence>MAVSTTNSKISPCLWFDDQAEEAANFYVNLFNTSPQAEAYPASSVGFKTHYMEEAIQHCQNFKPGKALNVLFNLSGQEMMALNGGPMFKFTSAISLMVECKDQAEINHFWDGFTEGLAERELNCGWCLDRYGLSWQIVPRYIRELVESEPNRTKYNRLHVWMMQKMPKKFVLEELVRAAEGEDMTANT</sequence>
<dbReference type="PANTHER" id="PTHR33990">
    <property type="entry name" value="PROTEIN YJDN-RELATED"/>
    <property type="match status" value="1"/>
</dbReference>
<keyword evidence="3" id="KW-1185">Reference proteome</keyword>
<dbReference type="InterPro" id="IPR029068">
    <property type="entry name" value="Glyas_Bleomycin-R_OHBP_Dase"/>
</dbReference>
<reference evidence="2 3" key="1">
    <citation type="submission" date="2023-08" db="EMBL/GenBank/DDBJ databases">
        <title>Black Yeasts Isolated from many extreme environments.</title>
        <authorList>
            <person name="Coleine C."/>
            <person name="Stajich J.E."/>
            <person name="Selbmann L."/>
        </authorList>
    </citation>
    <scope>NUCLEOTIDE SEQUENCE [LARGE SCALE GENOMIC DNA]</scope>
    <source>
        <strain evidence="2 3">CCFEE 5885</strain>
    </source>
</reference>
<dbReference type="PIRSF" id="PIRSF021700">
    <property type="entry name" value="3_dmu_93_MTrfase"/>
    <property type="match status" value="1"/>
</dbReference>
<comment type="caution">
    <text evidence="2">The sequence shown here is derived from an EMBL/GenBank/DDBJ whole genome shotgun (WGS) entry which is preliminary data.</text>
</comment>
<dbReference type="InterPro" id="IPR009725">
    <property type="entry name" value="3_dmu_93_MTrfase"/>
</dbReference>
<dbReference type="CDD" id="cd06588">
    <property type="entry name" value="PhnB_like"/>
    <property type="match status" value="1"/>
</dbReference>
<dbReference type="Gene3D" id="3.10.180.10">
    <property type="entry name" value="2,3-Dihydroxybiphenyl 1,2-Dioxygenase, domain 1"/>
    <property type="match status" value="1"/>
</dbReference>
<evidence type="ECO:0000313" key="2">
    <source>
        <dbReference type="EMBL" id="KAK5093840.1"/>
    </source>
</evidence>
<proteinExistence type="predicted"/>
<name>A0ABR0KDT1_9EURO</name>
<dbReference type="PANTHER" id="PTHR33990:SF2">
    <property type="entry name" value="PHNB-LIKE DOMAIN-CONTAINING PROTEIN"/>
    <property type="match status" value="1"/>
</dbReference>
<dbReference type="Proteomes" id="UP001345013">
    <property type="component" value="Unassembled WGS sequence"/>
</dbReference>
<protein>
    <recommendedName>
        <fullName evidence="1">PhnB-like domain-containing protein</fullName>
    </recommendedName>
</protein>
<accession>A0ABR0KDT1</accession>
<dbReference type="SUPFAM" id="SSF54593">
    <property type="entry name" value="Glyoxalase/Bleomycin resistance protein/Dihydroxybiphenyl dioxygenase"/>
    <property type="match status" value="1"/>
</dbReference>
<gene>
    <name evidence="2" type="ORF">LTR24_004035</name>
</gene>
<dbReference type="EMBL" id="JAVRRG010000039">
    <property type="protein sequence ID" value="KAK5093840.1"/>
    <property type="molecule type" value="Genomic_DNA"/>
</dbReference>
<feature type="domain" description="PhnB-like" evidence="1">
    <location>
        <begin position="9"/>
        <end position="138"/>
    </location>
</feature>
<evidence type="ECO:0000313" key="3">
    <source>
        <dbReference type="Proteomes" id="UP001345013"/>
    </source>
</evidence>
<organism evidence="2 3">
    <name type="scientific">Lithohypha guttulata</name>
    <dbReference type="NCBI Taxonomy" id="1690604"/>
    <lineage>
        <taxon>Eukaryota</taxon>
        <taxon>Fungi</taxon>
        <taxon>Dikarya</taxon>
        <taxon>Ascomycota</taxon>
        <taxon>Pezizomycotina</taxon>
        <taxon>Eurotiomycetes</taxon>
        <taxon>Chaetothyriomycetidae</taxon>
        <taxon>Chaetothyriales</taxon>
        <taxon>Trichomeriaceae</taxon>
        <taxon>Lithohypha</taxon>
    </lineage>
</organism>
<evidence type="ECO:0000259" key="1">
    <source>
        <dbReference type="Pfam" id="PF06983"/>
    </source>
</evidence>
<dbReference type="InterPro" id="IPR028973">
    <property type="entry name" value="PhnB-like"/>
</dbReference>
<dbReference type="Pfam" id="PF06983">
    <property type="entry name" value="3-dmu-9_3-mt"/>
    <property type="match status" value="1"/>
</dbReference>